<dbReference type="Proteomes" id="UP000199421">
    <property type="component" value="Unassembled WGS sequence"/>
</dbReference>
<keyword evidence="8" id="KW-1185">Reference proteome</keyword>
<feature type="transmembrane region" description="Helical" evidence="6">
    <location>
        <begin position="120"/>
        <end position="142"/>
    </location>
</feature>
<dbReference type="OrthoDB" id="1016056at2"/>
<evidence type="ECO:0000256" key="3">
    <source>
        <dbReference type="ARBA" id="ARBA00022692"/>
    </source>
</evidence>
<evidence type="ECO:0000256" key="1">
    <source>
        <dbReference type="ARBA" id="ARBA00004651"/>
    </source>
</evidence>
<evidence type="ECO:0000256" key="6">
    <source>
        <dbReference type="SAM" id="Phobius"/>
    </source>
</evidence>
<feature type="transmembrane region" description="Helical" evidence="6">
    <location>
        <begin position="35"/>
        <end position="57"/>
    </location>
</feature>
<dbReference type="STRING" id="407022.SAMN05661044_02406"/>
<keyword evidence="5 6" id="KW-0472">Membrane</keyword>
<feature type="transmembrane region" description="Helical" evidence="6">
    <location>
        <begin position="148"/>
        <end position="170"/>
    </location>
</feature>
<feature type="transmembrane region" description="Helical" evidence="6">
    <location>
        <begin position="278"/>
        <end position="297"/>
    </location>
</feature>
<keyword evidence="2" id="KW-1003">Cell membrane</keyword>
<gene>
    <name evidence="7" type="ORF">SAMN05661044_02406</name>
</gene>
<keyword evidence="3 6" id="KW-0812">Transmembrane</keyword>
<dbReference type="EMBL" id="FOAF01000002">
    <property type="protein sequence ID" value="SEL40958.1"/>
    <property type="molecule type" value="Genomic_DNA"/>
</dbReference>
<organism evidence="7 8">
    <name type="scientific">Olivibacter domesticus</name>
    <name type="common">Pseudosphingobacterium domesticum</name>
    <dbReference type="NCBI Taxonomy" id="407022"/>
    <lineage>
        <taxon>Bacteria</taxon>
        <taxon>Pseudomonadati</taxon>
        <taxon>Bacteroidota</taxon>
        <taxon>Sphingobacteriia</taxon>
        <taxon>Sphingobacteriales</taxon>
        <taxon>Sphingobacteriaceae</taxon>
        <taxon>Olivibacter</taxon>
    </lineage>
</organism>
<comment type="subcellular location">
    <subcellularLocation>
        <location evidence="1">Cell membrane</location>
        <topology evidence="1">Multi-pass membrane protein</topology>
    </subcellularLocation>
</comment>
<evidence type="ECO:0000256" key="2">
    <source>
        <dbReference type="ARBA" id="ARBA00022475"/>
    </source>
</evidence>
<accession>A0A1H7PZR1</accession>
<dbReference type="PANTHER" id="PTHR39087:SF2">
    <property type="entry name" value="UPF0104 MEMBRANE PROTEIN MJ1595"/>
    <property type="match status" value="1"/>
</dbReference>
<evidence type="ECO:0000313" key="8">
    <source>
        <dbReference type="Proteomes" id="UP000199421"/>
    </source>
</evidence>
<proteinExistence type="predicted"/>
<evidence type="ECO:0000256" key="5">
    <source>
        <dbReference type="ARBA" id="ARBA00023136"/>
    </source>
</evidence>
<feature type="transmembrane region" description="Helical" evidence="6">
    <location>
        <begin position="245"/>
        <end position="266"/>
    </location>
</feature>
<dbReference type="RefSeq" id="WP_093324444.1">
    <property type="nucleotide sequence ID" value="NZ_FOAF01000002.1"/>
</dbReference>
<reference evidence="8" key="1">
    <citation type="submission" date="2016-10" db="EMBL/GenBank/DDBJ databases">
        <authorList>
            <person name="Varghese N."/>
            <person name="Submissions S."/>
        </authorList>
    </citation>
    <scope>NUCLEOTIDE SEQUENCE [LARGE SCALE GENOMIC DNA]</scope>
    <source>
        <strain evidence="8">DSM 18733</strain>
    </source>
</reference>
<sequence>MKIIKIIFVLSIIISLIFYIVNTDLHLVKLSLKHVGWNFCWLLLVTIIAYLFGTLAWRYCLGPNKNSVNIIKLFWIRSIGETVSLFNPSSIIGGDMLKVELLKSSIERKTVINSVVISRFLMIISQVSMFLLASFILFSQIGDAFKNIIWTTLTILILFFVLLYLAFCIYKMKSISRLQLFANRNDSSLGKIISGIKNTFKQTVHFYHTEKTALLLSFFFFCLHWLIGSMEFFLILKFLNVNANIIHGLLIDMGVIFFKSAGAFIPAQIGIEEYGNQFMLNLVGMSGASLWLSASILRRMRQLLWFALSGLSYFILYRKTLQVQTA</sequence>
<evidence type="ECO:0000313" key="7">
    <source>
        <dbReference type="EMBL" id="SEL40958.1"/>
    </source>
</evidence>
<dbReference type="GO" id="GO:0005886">
    <property type="term" value="C:plasma membrane"/>
    <property type="evidence" value="ECO:0007669"/>
    <property type="project" value="UniProtKB-SubCell"/>
</dbReference>
<dbReference type="Pfam" id="PF03706">
    <property type="entry name" value="LPG_synthase_TM"/>
    <property type="match status" value="1"/>
</dbReference>
<dbReference type="AlphaFoldDB" id="A0A1H7PZR1"/>
<feature type="transmembrane region" description="Helical" evidence="6">
    <location>
        <begin position="303"/>
        <end position="321"/>
    </location>
</feature>
<feature type="transmembrane region" description="Helical" evidence="6">
    <location>
        <begin position="7"/>
        <end position="23"/>
    </location>
</feature>
<protein>
    <submittedName>
        <fullName evidence="7">Lysylphosphatidylglycerol synthase TM region</fullName>
    </submittedName>
</protein>
<name>A0A1H7PZR1_OLID1</name>
<dbReference type="PANTHER" id="PTHR39087">
    <property type="entry name" value="UPF0104 MEMBRANE PROTEIN MJ1595"/>
    <property type="match status" value="1"/>
</dbReference>
<keyword evidence="4 6" id="KW-1133">Transmembrane helix</keyword>
<feature type="transmembrane region" description="Helical" evidence="6">
    <location>
        <begin position="213"/>
        <end position="239"/>
    </location>
</feature>
<dbReference type="InterPro" id="IPR022791">
    <property type="entry name" value="L-PG_synthase/AglD"/>
</dbReference>
<evidence type="ECO:0000256" key="4">
    <source>
        <dbReference type="ARBA" id="ARBA00022989"/>
    </source>
</evidence>